<keyword evidence="2" id="KW-0804">Transcription</keyword>
<dbReference type="Gene3D" id="2.60.40.720">
    <property type="match status" value="1"/>
</dbReference>
<dbReference type="GO" id="GO:0005634">
    <property type="term" value="C:nucleus"/>
    <property type="evidence" value="ECO:0007669"/>
    <property type="project" value="InterPro"/>
</dbReference>
<dbReference type="Proteomes" id="UP001445076">
    <property type="component" value="Unassembled WGS sequence"/>
</dbReference>
<feature type="region of interest" description="Disordered" evidence="4">
    <location>
        <begin position="204"/>
        <end position="237"/>
    </location>
</feature>
<feature type="non-terminal residue" evidence="5">
    <location>
        <position position="1"/>
    </location>
</feature>
<keyword evidence="1" id="KW-0805">Transcription regulation</keyword>
<name>A0AAW0YLR3_CHEQU</name>
<dbReference type="GO" id="GO:0003677">
    <property type="term" value="F:DNA binding"/>
    <property type="evidence" value="ECO:0007669"/>
    <property type="project" value="InterPro"/>
</dbReference>
<reference evidence="5 6" key="1">
    <citation type="journal article" date="2024" name="BMC Genomics">
        <title>Genome assembly of redclaw crayfish (Cherax quadricarinatus) provides insights into its immune adaptation and hypoxia tolerance.</title>
        <authorList>
            <person name="Liu Z."/>
            <person name="Zheng J."/>
            <person name="Li H."/>
            <person name="Fang K."/>
            <person name="Wang S."/>
            <person name="He J."/>
            <person name="Zhou D."/>
            <person name="Weng S."/>
            <person name="Chi M."/>
            <person name="Gu Z."/>
            <person name="He J."/>
            <person name="Li F."/>
            <person name="Wang M."/>
        </authorList>
    </citation>
    <scope>NUCLEOTIDE SEQUENCE [LARGE SCALE GENOMIC DNA]</scope>
    <source>
        <strain evidence="5">ZL_2023a</strain>
    </source>
</reference>
<keyword evidence="6" id="KW-1185">Reference proteome</keyword>
<evidence type="ECO:0000256" key="3">
    <source>
        <dbReference type="ARBA" id="ARBA00023242"/>
    </source>
</evidence>
<proteinExistence type="predicted"/>
<organism evidence="5 6">
    <name type="scientific">Cherax quadricarinatus</name>
    <name type="common">Australian red claw crayfish</name>
    <dbReference type="NCBI Taxonomy" id="27406"/>
    <lineage>
        <taxon>Eukaryota</taxon>
        <taxon>Metazoa</taxon>
        <taxon>Ecdysozoa</taxon>
        <taxon>Arthropoda</taxon>
        <taxon>Crustacea</taxon>
        <taxon>Multicrustacea</taxon>
        <taxon>Malacostraca</taxon>
        <taxon>Eumalacostraca</taxon>
        <taxon>Eucarida</taxon>
        <taxon>Decapoda</taxon>
        <taxon>Pleocyemata</taxon>
        <taxon>Astacidea</taxon>
        <taxon>Parastacoidea</taxon>
        <taxon>Parastacidae</taxon>
        <taxon>Cherax</taxon>
    </lineage>
</organism>
<accession>A0AAW0YLR3</accession>
<evidence type="ECO:0000256" key="4">
    <source>
        <dbReference type="SAM" id="MobiDB-lite"/>
    </source>
</evidence>
<gene>
    <name evidence="5" type="ORF">OTU49_005517</name>
</gene>
<dbReference type="InterPro" id="IPR012346">
    <property type="entry name" value="p53/RUNT-type_TF_DNA-bd_sf"/>
</dbReference>
<evidence type="ECO:0000313" key="5">
    <source>
        <dbReference type="EMBL" id="KAK8752421.1"/>
    </source>
</evidence>
<dbReference type="EMBL" id="JARKIK010000004">
    <property type="protein sequence ID" value="KAK8752421.1"/>
    <property type="molecule type" value="Genomic_DNA"/>
</dbReference>
<dbReference type="AlphaFoldDB" id="A0AAW0YLR3"/>
<dbReference type="GO" id="GO:0003700">
    <property type="term" value="F:DNA-binding transcription factor activity"/>
    <property type="evidence" value="ECO:0007669"/>
    <property type="project" value="InterPro"/>
</dbReference>
<comment type="caution">
    <text evidence="5">The sequence shown here is derived from an EMBL/GenBank/DDBJ whole genome shotgun (WGS) entry which is preliminary data.</text>
</comment>
<sequence length="237" mass="26812">GAGVLSSQEGVQNFALDCPPVSPERKCSVTTQAPPDVIIVKSKPKNPDYKVRNNILATKRSKPVHCKIVRARPGMRVYISMSYQGHIYGDKPVTRCKKHDECSWCKDHEYNQCFCVISKCHKFEIDKKGQPVAVITVSQDHLDNEGNVEFSLVFSCWNSCDTHSRFGKELNLKILILDSKIIKIEYSIHCCQNLLRDAFKDRKRDPHTTPGIKRKQVSIPDSNCECSKASCRTGVEE</sequence>
<feature type="non-terminal residue" evidence="5">
    <location>
        <position position="237"/>
    </location>
</feature>
<keyword evidence="3" id="KW-0539">Nucleus</keyword>
<evidence type="ECO:0000313" key="6">
    <source>
        <dbReference type="Proteomes" id="UP001445076"/>
    </source>
</evidence>
<protein>
    <submittedName>
        <fullName evidence="5">Uncharacterized protein</fullName>
    </submittedName>
</protein>
<evidence type="ECO:0000256" key="1">
    <source>
        <dbReference type="ARBA" id="ARBA00023015"/>
    </source>
</evidence>
<evidence type="ECO:0000256" key="2">
    <source>
        <dbReference type="ARBA" id="ARBA00023163"/>
    </source>
</evidence>